<dbReference type="GO" id="GO:0003700">
    <property type="term" value="F:DNA-binding transcription factor activity"/>
    <property type="evidence" value="ECO:0007669"/>
    <property type="project" value="InterPro"/>
</dbReference>
<dbReference type="CDD" id="cd12148">
    <property type="entry name" value="fungal_TF_MHR"/>
    <property type="match status" value="1"/>
</dbReference>
<feature type="compositionally biased region" description="Basic residues" evidence="2">
    <location>
        <begin position="1"/>
        <end position="14"/>
    </location>
</feature>
<organism evidence="4 5">
    <name type="scientific">Microdochium trichocladiopsis</name>
    <dbReference type="NCBI Taxonomy" id="1682393"/>
    <lineage>
        <taxon>Eukaryota</taxon>
        <taxon>Fungi</taxon>
        <taxon>Dikarya</taxon>
        <taxon>Ascomycota</taxon>
        <taxon>Pezizomycotina</taxon>
        <taxon>Sordariomycetes</taxon>
        <taxon>Xylariomycetidae</taxon>
        <taxon>Xylariales</taxon>
        <taxon>Microdochiaceae</taxon>
        <taxon>Microdochium</taxon>
    </lineage>
</organism>
<dbReference type="RefSeq" id="XP_046019271.1">
    <property type="nucleotide sequence ID" value="XM_046152499.1"/>
</dbReference>
<sequence>MPIARRGPKARRTRASLGGTQHEPDTRWRPLARPSMPSDSHVSVQANSPGAVSQASPSADAAAAAALRSLAWRAPGPSDTIEQDQQDRNIVPGFRHEISPELPIVDVNSPSSRSGVSIGLTNQLGTSAALDRWKLVVNALQYAGQDVTVLLPRALDLFFEYLYPLTPLVHEATLRQSLASFTSMDPASLGVQSTSPSEPWQESSLTLLLAVSAAAAFFLPKDIFAEGHIVSDILLNNSRASLNNYVEADLANPNASSLAIRYFHSNCLHAAGRPGQSWLVFGEAARLAQAMQLHEESAYTGLEGLEAELRRRAFWILYMGDKSAAILNSRPITIHKFSFESGITTAYPKPYHGLSTDALSPASGTRAVDSATDRHAQTIIEGFNANLRLWQTSSDILLELRLIRDRQLLDKNNHTGFNGPLGAAVSPAPIQLPLDVQAQQLSDQERARLNTLYIRFATCLDTIPPSLQSYTLALLNTDSGPAGGGANGTPPSPTDFLRTNQCVVQCANLQVSVHCLRMILAQKLEMLPSLYGVTELGHSDLHKTEIARDMLRVIQEAPFWSLQVNGEPYVEKIRLIGASLLEIIHRNGSSPIAARARADFIVLLDLLTRLDSCASDSLRNDSGWAV</sequence>
<accession>A0A9P9BUQ5</accession>
<evidence type="ECO:0000256" key="1">
    <source>
        <dbReference type="ARBA" id="ARBA00023242"/>
    </source>
</evidence>
<dbReference type="PANTHER" id="PTHR46910">
    <property type="entry name" value="TRANSCRIPTION FACTOR PDR1"/>
    <property type="match status" value="1"/>
</dbReference>
<dbReference type="GeneID" id="70182045"/>
<dbReference type="GO" id="GO:0008270">
    <property type="term" value="F:zinc ion binding"/>
    <property type="evidence" value="ECO:0007669"/>
    <property type="project" value="InterPro"/>
</dbReference>
<proteinExistence type="predicted"/>
<dbReference type="SMART" id="SM00906">
    <property type="entry name" value="Fungal_trans"/>
    <property type="match status" value="1"/>
</dbReference>
<comment type="caution">
    <text evidence="4">The sequence shown here is derived from an EMBL/GenBank/DDBJ whole genome shotgun (WGS) entry which is preliminary data.</text>
</comment>
<dbReference type="GO" id="GO:0003677">
    <property type="term" value="F:DNA binding"/>
    <property type="evidence" value="ECO:0007669"/>
    <property type="project" value="InterPro"/>
</dbReference>
<name>A0A9P9BUQ5_9PEZI</name>
<dbReference type="OrthoDB" id="4774032at2759"/>
<feature type="region of interest" description="Disordered" evidence="2">
    <location>
        <begin position="1"/>
        <end position="57"/>
    </location>
</feature>
<keyword evidence="1" id="KW-0539">Nucleus</keyword>
<evidence type="ECO:0000256" key="2">
    <source>
        <dbReference type="SAM" id="MobiDB-lite"/>
    </source>
</evidence>
<protein>
    <submittedName>
        <fullName evidence="4">Fungal-specific transcription factor domain-containing protein</fullName>
    </submittedName>
</protein>
<evidence type="ECO:0000313" key="4">
    <source>
        <dbReference type="EMBL" id="KAH7041216.1"/>
    </source>
</evidence>
<dbReference type="AlphaFoldDB" id="A0A9P9BUQ5"/>
<evidence type="ECO:0000259" key="3">
    <source>
        <dbReference type="SMART" id="SM00906"/>
    </source>
</evidence>
<evidence type="ECO:0000313" key="5">
    <source>
        <dbReference type="Proteomes" id="UP000756346"/>
    </source>
</evidence>
<dbReference type="PANTHER" id="PTHR46910:SF1">
    <property type="entry name" value="MISCELLANEOUS ZN(II)2CYS6 TRANSCRIPTION FACTOR (EUROFUNG)-RELATED"/>
    <property type="match status" value="1"/>
</dbReference>
<dbReference type="InterPro" id="IPR007219">
    <property type="entry name" value="XnlR_reg_dom"/>
</dbReference>
<dbReference type="Proteomes" id="UP000756346">
    <property type="component" value="Unassembled WGS sequence"/>
</dbReference>
<reference evidence="4" key="1">
    <citation type="journal article" date="2021" name="Nat. Commun.">
        <title>Genetic determinants of endophytism in the Arabidopsis root mycobiome.</title>
        <authorList>
            <person name="Mesny F."/>
            <person name="Miyauchi S."/>
            <person name="Thiergart T."/>
            <person name="Pickel B."/>
            <person name="Atanasova L."/>
            <person name="Karlsson M."/>
            <person name="Huettel B."/>
            <person name="Barry K.W."/>
            <person name="Haridas S."/>
            <person name="Chen C."/>
            <person name="Bauer D."/>
            <person name="Andreopoulos W."/>
            <person name="Pangilinan J."/>
            <person name="LaButti K."/>
            <person name="Riley R."/>
            <person name="Lipzen A."/>
            <person name="Clum A."/>
            <person name="Drula E."/>
            <person name="Henrissat B."/>
            <person name="Kohler A."/>
            <person name="Grigoriev I.V."/>
            <person name="Martin F.M."/>
            <person name="Hacquard S."/>
        </authorList>
    </citation>
    <scope>NUCLEOTIDE SEQUENCE</scope>
    <source>
        <strain evidence="4">MPI-CAGE-CH-0230</strain>
    </source>
</reference>
<dbReference type="EMBL" id="JAGTJQ010000001">
    <property type="protein sequence ID" value="KAH7041216.1"/>
    <property type="molecule type" value="Genomic_DNA"/>
</dbReference>
<gene>
    <name evidence="4" type="ORF">B0I36DRAFT_312384</name>
</gene>
<dbReference type="InterPro" id="IPR050987">
    <property type="entry name" value="AtrR-like"/>
</dbReference>
<dbReference type="GO" id="GO:0006351">
    <property type="term" value="P:DNA-templated transcription"/>
    <property type="evidence" value="ECO:0007669"/>
    <property type="project" value="InterPro"/>
</dbReference>
<dbReference type="Pfam" id="PF04082">
    <property type="entry name" value="Fungal_trans"/>
    <property type="match status" value="1"/>
</dbReference>
<feature type="domain" description="Xylanolytic transcriptional activator regulatory" evidence="3">
    <location>
        <begin position="277"/>
        <end position="354"/>
    </location>
</feature>
<feature type="compositionally biased region" description="Polar residues" evidence="2">
    <location>
        <begin position="37"/>
        <end position="50"/>
    </location>
</feature>
<keyword evidence="5" id="KW-1185">Reference proteome</keyword>